<keyword evidence="1" id="KW-0732">Signal</keyword>
<dbReference type="OrthoDB" id="9111192at2"/>
<dbReference type="EMBL" id="CP104214">
    <property type="protein sequence ID" value="UWX70245.1"/>
    <property type="molecule type" value="Genomic_DNA"/>
</dbReference>
<accession>A0A095FKD9</accession>
<feature type="signal peptide" evidence="1">
    <location>
        <begin position="1"/>
        <end position="21"/>
    </location>
</feature>
<evidence type="ECO:0000313" key="5">
    <source>
        <dbReference type="Proteomes" id="UP000029590"/>
    </source>
</evidence>
<dbReference type="EMBL" id="JPGG01000015">
    <property type="protein sequence ID" value="KGC17450.1"/>
    <property type="molecule type" value="Genomic_DNA"/>
</dbReference>
<evidence type="ECO:0000313" key="6">
    <source>
        <dbReference type="Proteomes" id="UP000220629"/>
    </source>
</evidence>
<evidence type="ECO:0000256" key="1">
    <source>
        <dbReference type="SAM" id="SignalP"/>
    </source>
</evidence>
<sequence>MNALSIRILSLALFAALCATATYWAITLSAHQAPLPAAAARAPLRTEDAAALFGGQLTHNPVEDIHLFGILALRQGAAAIVGIGGDPARTITLGGDISQGTKLAEVRARSIVIDRNGAHAEIFLPANTPGPAIYVR</sequence>
<protein>
    <submittedName>
        <fullName evidence="2 3">GspC</fullName>
    </submittedName>
</protein>
<gene>
    <name evidence="3" type="ORF">CRM94_18050</name>
    <name evidence="2" type="ORF">DM48_4202</name>
    <name evidence="4" type="ORF">NYZ96_00225</name>
</gene>
<dbReference type="Proteomes" id="UP000029590">
    <property type="component" value="Unassembled WGS sequence"/>
</dbReference>
<dbReference type="OMA" id="CATLTYW"/>
<organism evidence="3 6">
    <name type="scientific">Burkholderia gladioli</name>
    <name type="common">Pseudomonas marginata</name>
    <name type="synonym">Phytomonas marginata</name>
    <dbReference type="NCBI Taxonomy" id="28095"/>
    <lineage>
        <taxon>Bacteria</taxon>
        <taxon>Pseudomonadati</taxon>
        <taxon>Pseudomonadota</taxon>
        <taxon>Betaproteobacteria</taxon>
        <taxon>Burkholderiales</taxon>
        <taxon>Burkholderiaceae</taxon>
        <taxon>Burkholderia</taxon>
    </lineage>
</organism>
<dbReference type="RefSeq" id="WP_013696131.1">
    <property type="nucleotide sequence ID" value="NZ_CADEPO010000001.1"/>
</dbReference>
<evidence type="ECO:0000313" key="4">
    <source>
        <dbReference type="EMBL" id="UWX70245.1"/>
    </source>
</evidence>
<dbReference type="KEGG" id="bgo:BM43_1441"/>
<name>A0A095XDB7_BURGA</name>
<proteinExistence type="predicted"/>
<dbReference type="Proteomes" id="UP000220629">
    <property type="component" value="Unassembled WGS sequence"/>
</dbReference>
<reference evidence="6" key="3">
    <citation type="submission" date="2017-09" db="EMBL/GenBank/DDBJ databases">
        <title>FDA dAtabase for Regulatory Grade micrObial Sequences (FDA-ARGOS): Supporting development and validation of Infectious Disease Dx tests.</title>
        <authorList>
            <person name="Minogue T."/>
            <person name="Wolcott M."/>
            <person name="Wasieloski L."/>
            <person name="Aguilar W."/>
            <person name="Moore D."/>
            <person name="Tallon L."/>
            <person name="Sadzewicz L."/>
            <person name="Ott S."/>
            <person name="Zhao X."/>
            <person name="Nagaraj S."/>
            <person name="Vavikolanu K."/>
            <person name="Aluvathingal J."/>
            <person name="Nadendla S."/>
            <person name="Sichtig H."/>
        </authorList>
    </citation>
    <scope>NUCLEOTIDE SEQUENCE [LARGE SCALE GENOMIC DNA]</scope>
    <source>
        <strain evidence="6">FDAARGOS_390</strain>
    </source>
</reference>
<dbReference type="EMBL" id="PDDY01000004">
    <property type="protein sequence ID" value="PEH36542.1"/>
    <property type="molecule type" value="Genomic_DNA"/>
</dbReference>
<dbReference type="Proteomes" id="UP001059745">
    <property type="component" value="Chromosome 1"/>
</dbReference>
<reference evidence="4" key="4">
    <citation type="submission" date="2022-09" db="EMBL/GenBank/DDBJ databases">
        <title>Genomic of Burkholderia gladioli.</title>
        <authorList>
            <person name="Wu H."/>
        </authorList>
    </citation>
    <scope>NUCLEOTIDE SEQUENCE</scope>
    <source>
        <strain evidence="4">ZN-S4</strain>
    </source>
</reference>
<reference evidence="2 5" key="1">
    <citation type="submission" date="2014-04" db="EMBL/GenBank/DDBJ databases">
        <authorList>
            <person name="Bishop-Lilly K.A."/>
            <person name="Broomall S.M."/>
            <person name="Chain P.S."/>
            <person name="Chertkov O."/>
            <person name="Coyne S.R."/>
            <person name="Daligault H.E."/>
            <person name="Davenport K.W."/>
            <person name="Erkkila T."/>
            <person name="Frey K.G."/>
            <person name="Gibbons H.S."/>
            <person name="Gu W."/>
            <person name="Jaissle J."/>
            <person name="Johnson S.L."/>
            <person name="Koroleva G.I."/>
            <person name="Ladner J.T."/>
            <person name="Lo C.-C."/>
            <person name="Minogue T.D."/>
            <person name="Munk C."/>
            <person name="Palacios G.F."/>
            <person name="Redden C.L."/>
            <person name="Rosenzweig C.N."/>
            <person name="Scholz M.B."/>
            <person name="Teshima H."/>
            <person name="Xu Y."/>
        </authorList>
    </citation>
    <scope>NUCLEOTIDE SEQUENCE [LARGE SCALE GENOMIC DNA]</scope>
    <source>
        <strain evidence="2">Gladioli</strain>
        <strain evidence="5">gladioli</strain>
    </source>
</reference>
<dbReference type="Gene3D" id="2.30.30.830">
    <property type="match status" value="1"/>
</dbReference>
<reference evidence="3" key="2">
    <citation type="submission" date="2017-09" db="EMBL/GenBank/DDBJ databases">
        <title>FDA dAtabase for Regulatory Grade micrObial Sequences (FDA-ARGOS): Supporting development and validation of Infectious Disease Dx tests.</title>
        <authorList>
            <person name="Minogue T."/>
            <person name="Wolcott M."/>
            <person name="Wasieloski L."/>
            <person name="Aguilar W."/>
            <person name="Moore D."/>
            <person name="Tallon L.J."/>
            <person name="Sadzewicz L."/>
            <person name="Ott S."/>
            <person name="Zhao X."/>
            <person name="Nagaraj S."/>
            <person name="Vavikolanu K."/>
            <person name="Aluvathingal J."/>
            <person name="Nadendla S."/>
            <person name="Sichtig H."/>
        </authorList>
    </citation>
    <scope>NUCLEOTIDE SEQUENCE</scope>
    <source>
        <strain evidence="3">FDAARGOS_390</strain>
    </source>
</reference>
<dbReference type="GeneID" id="66455948"/>
<evidence type="ECO:0000313" key="2">
    <source>
        <dbReference type="EMBL" id="KGC17450.1"/>
    </source>
</evidence>
<evidence type="ECO:0000313" key="3">
    <source>
        <dbReference type="EMBL" id="PEH36542.1"/>
    </source>
</evidence>
<accession>A0A095XDB7</accession>
<dbReference type="AlphaFoldDB" id="A0A095XDB7"/>
<feature type="chain" id="PRO_5011844135" evidence="1">
    <location>
        <begin position="22"/>
        <end position="136"/>
    </location>
</feature>